<dbReference type="Proteomes" id="UP000070675">
    <property type="component" value="Unassembled WGS sequence"/>
</dbReference>
<gene>
    <name evidence="1" type="ORF">HMPREF3192_00988</name>
</gene>
<sequence length="41" mass="4679">MLETQSIQALEQALTIATLRLKIKATKDEVNNLKQRLARRA</sequence>
<organism evidence="1 2">
    <name type="scientific">Atopobium deltae</name>
    <dbReference type="NCBI Taxonomy" id="1393034"/>
    <lineage>
        <taxon>Bacteria</taxon>
        <taxon>Bacillati</taxon>
        <taxon>Actinomycetota</taxon>
        <taxon>Coriobacteriia</taxon>
        <taxon>Coriobacteriales</taxon>
        <taxon>Atopobiaceae</taxon>
        <taxon>Atopobium</taxon>
    </lineage>
</organism>
<dbReference type="PATRIC" id="fig|1393034.3.peg.953"/>
<name>A0A133XS48_9ACTN</name>
<evidence type="ECO:0000313" key="2">
    <source>
        <dbReference type="Proteomes" id="UP000070675"/>
    </source>
</evidence>
<dbReference type="EMBL" id="LSCR01000029">
    <property type="protein sequence ID" value="KXB33760.1"/>
    <property type="molecule type" value="Genomic_DNA"/>
</dbReference>
<reference evidence="2" key="1">
    <citation type="submission" date="2016-01" db="EMBL/GenBank/DDBJ databases">
        <authorList>
            <person name="Mitreva M."/>
            <person name="Pepin K.H."/>
            <person name="Mihindukulasuriya K.A."/>
            <person name="Fulton R."/>
            <person name="Fronick C."/>
            <person name="O'Laughlin M."/>
            <person name="Miner T."/>
            <person name="Herter B."/>
            <person name="Rosa B.A."/>
            <person name="Cordes M."/>
            <person name="Tomlinson C."/>
            <person name="Wollam A."/>
            <person name="Palsikar V.B."/>
            <person name="Mardis E.R."/>
            <person name="Wilson R.K."/>
        </authorList>
    </citation>
    <scope>NUCLEOTIDE SEQUENCE [LARGE SCALE GENOMIC DNA]</scope>
    <source>
        <strain evidence="2">DNF00019</strain>
    </source>
</reference>
<keyword evidence="2" id="KW-1185">Reference proteome</keyword>
<accession>A0A133XS48</accession>
<evidence type="ECO:0000313" key="1">
    <source>
        <dbReference type="EMBL" id="KXB33760.1"/>
    </source>
</evidence>
<proteinExistence type="predicted"/>
<dbReference type="STRING" id="1393034.HMPREF3192_00988"/>
<protein>
    <submittedName>
        <fullName evidence="1">Uncharacterized protein</fullName>
    </submittedName>
</protein>
<comment type="caution">
    <text evidence="1">The sequence shown here is derived from an EMBL/GenBank/DDBJ whole genome shotgun (WGS) entry which is preliminary data.</text>
</comment>
<dbReference type="AlphaFoldDB" id="A0A133XS48"/>